<dbReference type="InterPro" id="IPR005116">
    <property type="entry name" value="Transp-assoc_OB_typ1"/>
</dbReference>
<dbReference type="OrthoDB" id="9802264at2"/>
<dbReference type="InterPro" id="IPR003439">
    <property type="entry name" value="ABC_transporter-like_ATP-bd"/>
</dbReference>
<reference evidence="5 6" key="1">
    <citation type="submission" date="2019-07" db="EMBL/GenBank/DDBJ databases">
        <title>Litoreibacter alkalisoli sp. nov., isolated from saline-alkaline soil.</title>
        <authorList>
            <person name="Wang S."/>
            <person name="Xu L."/>
            <person name="Xing Y.-T."/>
            <person name="Sun J.-Q."/>
        </authorList>
    </citation>
    <scope>NUCLEOTIDE SEQUENCE [LARGE SCALE GENOMIC DNA]</scope>
    <source>
        <strain evidence="5 6">LN3S51</strain>
    </source>
</reference>
<dbReference type="PANTHER" id="PTHR43514:SF4">
    <property type="entry name" value="ABC TRANSPORTER I FAMILY MEMBER 10"/>
    <property type="match status" value="1"/>
</dbReference>
<evidence type="ECO:0000256" key="1">
    <source>
        <dbReference type="ARBA" id="ARBA00022448"/>
    </source>
</evidence>
<dbReference type="InterPro" id="IPR050334">
    <property type="entry name" value="Molybdenum_import_ModC"/>
</dbReference>
<keyword evidence="1" id="KW-0813">Transport</keyword>
<dbReference type="EMBL" id="CP042261">
    <property type="protein sequence ID" value="QDY69013.1"/>
    <property type="molecule type" value="Genomic_DNA"/>
</dbReference>
<dbReference type="InterPro" id="IPR008995">
    <property type="entry name" value="Mo/tungstate-bd_C_term_dom"/>
</dbReference>
<dbReference type="Pfam" id="PF00005">
    <property type="entry name" value="ABC_tran"/>
    <property type="match status" value="1"/>
</dbReference>
<sequence>MARLSLNVSLTRPGFDLKVRQDFPDEGVTAITGPSGSGKTTLLRIIAGLEANAQGTVQLGDQLWQGQGNRTPIHKRRIGMMFQEPRLFPHLNVEQNLLYGAGRAGISVDACRPVFDALGLAPLLPRRVQGLSGGEQRRVALGRVLATKPSLLCLDEPLTGLDDATKHELMPFIARAIASIHCPALYVTHDMDEVRALAGQVIRIRDGRIVTQPAPVENCIELFVRRAGNGELCAQLGGRELRLPADHDDAGRRRIYVPATSILLSHDEVANAATLGSFSARIVSAPDDNATGKVHVELDGHVLAVRLGDAKASGLDLRPGRKIWASLLSAEAMPTRCGN</sequence>
<dbReference type="Pfam" id="PF03459">
    <property type="entry name" value="TOBE"/>
    <property type="match status" value="1"/>
</dbReference>
<dbReference type="SUPFAM" id="SSF52540">
    <property type="entry name" value="P-loop containing nucleoside triphosphate hydrolases"/>
    <property type="match status" value="1"/>
</dbReference>
<dbReference type="RefSeq" id="WP_146364213.1">
    <property type="nucleotide sequence ID" value="NZ_CP042261.1"/>
</dbReference>
<evidence type="ECO:0000256" key="2">
    <source>
        <dbReference type="ARBA" id="ARBA00022741"/>
    </source>
</evidence>
<organism evidence="5 6">
    <name type="scientific">Qingshengfaniella alkalisoli</name>
    <dbReference type="NCBI Taxonomy" id="2599296"/>
    <lineage>
        <taxon>Bacteria</taxon>
        <taxon>Pseudomonadati</taxon>
        <taxon>Pseudomonadota</taxon>
        <taxon>Alphaproteobacteria</taxon>
        <taxon>Rhodobacterales</taxon>
        <taxon>Paracoccaceae</taxon>
        <taxon>Qingshengfaniella</taxon>
    </lineage>
</organism>
<evidence type="ECO:0000259" key="4">
    <source>
        <dbReference type="PROSITE" id="PS50893"/>
    </source>
</evidence>
<keyword evidence="3 5" id="KW-0067">ATP-binding</keyword>
<dbReference type="SMART" id="SM00382">
    <property type="entry name" value="AAA"/>
    <property type="match status" value="1"/>
</dbReference>
<gene>
    <name evidence="5" type="ORF">FPZ52_04805</name>
</gene>
<dbReference type="InterPro" id="IPR027417">
    <property type="entry name" value="P-loop_NTPase"/>
</dbReference>
<dbReference type="SUPFAM" id="SSF50331">
    <property type="entry name" value="MOP-like"/>
    <property type="match status" value="1"/>
</dbReference>
<evidence type="ECO:0000313" key="5">
    <source>
        <dbReference type="EMBL" id="QDY69013.1"/>
    </source>
</evidence>
<protein>
    <submittedName>
        <fullName evidence="5">ATP-binding cassette domain-containing protein</fullName>
    </submittedName>
</protein>
<dbReference type="KEGG" id="lit:FPZ52_04805"/>
<proteinExistence type="predicted"/>
<feature type="domain" description="ABC transporter" evidence="4">
    <location>
        <begin position="1"/>
        <end position="231"/>
    </location>
</feature>
<evidence type="ECO:0000256" key="3">
    <source>
        <dbReference type="ARBA" id="ARBA00022840"/>
    </source>
</evidence>
<evidence type="ECO:0000313" key="6">
    <source>
        <dbReference type="Proteomes" id="UP000318483"/>
    </source>
</evidence>
<keyword evidence="6" id="KW-1185">Reference proteome</keyword>
<name>A0A5B8IU56_9RHOB</name>
<dbReference type="PROSITE" id="PS50893">
    <property type="entry name" value="ABC_TRANSPORTER_2"/>
    <property type="match status" value="1"/>
</dbReference>
<dbReference type="InterPro" id="IPR017871">
    <property type="entry name" value="ABC_transporter-like_CS"/>
</dbReference>
<dbReference type="GO" id="GO:0016887">
    <property type="term" value="F:ATP hydrolysis activity"/>
    <property type="evidence" value="ECO:0007669"/>
    <property type="project" value="InterPro"/>
</dbReference>
<dbReference type="GO" id="GO:0005524">
    <property type="term" value="F:ATP binding"/>
    <property type="evidence" value="ECO:0007669"/>
    <property type="project" value="UniProtKB-KW"/>
</dbReference>
<keyword evidence="2" id="KW-0547">Nucleotide-binding</keyword>
<dbReference type="AlphaFoldDB" id="A0A5B8IU56"/>
<dbReference type="PANTHER" id="PTHR43514">
    <property type="entry name" value="ABC TRANSPORTER I FAMILY MEMBER 10"/>
    <property type="match status" value="1"/>
</dbReference>
<dbReference type="Gene3D" id="3.40.50.300">
    <property type="entry name" value="P-loop containing nucleotide triphosphate hydrolases"/>
    <property type="match status" value="1"/>
</dbReference>
<dbReference type="PROSITE" id="PS00211">
    <property type="entry name" value="ABC_TRANSPORTER_1"/>
    <property type="match status" value="1"/>
</dbReference>
<dbReference type="InterPro" id="IPR003593">
    <property type="entry name" value="AAA+_ATPase"/>
</dbReference>
<dbReference type="Proteomes" id="UP000318483">
    <property type="component" value="Chromosome"/>
</dbReference>
<accession>A0A5B8IU56</accession>